<evidence type="ECO:0000256" key="1">
    <source>
        <dbReference type="SAM" id="Phobius"/>
    </source>
</evidence>
<keyword evidence="1" id="KW-0812">Transmembrane</keyword>
<name>A0A811BND5_9VIRU</name>
<dbReference type="Proteomes" id="UP001253637">
    <property type="component" value="Segment"/>
</dbReference>
<keyword evidence="1" id="KW-1133">Transmembrane helix</keyword>
<protein>
    <submittedName>
        <fullName evidence="2">Uncharacterized protein</fullName>
    </submittedName>
</protein>
<reference evidence="2" key="1">
    <citation type="submission" date="2021-04" db="EMBL/GenBank/DDBJ databases">
        <title>Draft Genome Sequence of Pandoravirus japonicus, Isolated from the Sabaishi River of Niigata, Japan.</title>
        <authorList>
            <person name="Hosokawa N."/>
            <person name="Takahashi H."/>
            <person name="Aoki K."/>
            <person name="Takemura M."/>
        </authorList>
    </citation>
    <scope>NUCLEOTIDE SEQUENCE</scope>
</reference>
<keyword evidence="1" id="KW-0472">Membrane</keyword>
<sequence length="74" mass="7931">MHGFAVGPRDNTGRHCFSLSFFFQCVCVCGPGSGPNEQGSGMPSLRAPPWLPFMCPGGTVTLFFLIGYDKACAR</sequence>
<feature type="transmembrane region" description="Helical" evidence="1">
    <location>
        <begin position="50"/>
        <end position="68"/>
    </location>
</feature>
<proteinExistence type="predicted"/>
<evidence type="ECO:0000313" key="2">
    <source>
        <dbReference type="EMBL" id="BCU02780.1"/>
    </source>
</evidence>
<evidence type="ECO:0000313" key="3">
    <source>
        <dbReference type="Proteomes" id="UP001253637"/>
    </source>
</evidence>
<dbReference type="EMBL" id="LC625835">
    <property type="protein sequence ID" value="BCU02780.1"/>
    <property type="molecule type" value="Genomic_DNA"/>
</dbReference>
<accession>A0A811BND5</accession>
<organism evidence="2 3">
    <name type="scientific">Pandoravirus japonicus</name>
    <dbReference type="NCBI Taxonomy" id="2823154"/>
    <lineage>
        <taxon>Viruses</taxon>
        <taxon>Pandoravirus</taxon>
    </lineage>
</organism>